<comment type="caution">
    <text evidence="1">The sequence shown here is derived from an EMBL/GenBank/DDBJ whole genome shotgun (WGS) entry which is preliminary data.</text>
</comment>
<evidence type="ECO:0000313" key="2">
    <source>
        <dbReference type="Proteomes" id="UP001243375"/>
    </source>
</evidence>
<name>A0ACC2XG66_9TREE</name>
<keyword evidence="2" id="KW-1185">Reference proteome</keyword>
<dbReference type="EMBL" id="JASBWU010000005">
    <property type="protein sequence ID" value="KAJ9121712.1"/>
    <property type="molecule type" value="Genomic_DNA"/>
</dbReference>
<protein>
    <submittedName>
        <fullName evidence="1">Uncharacterized protein</fullName>
    </submittedName>
</protein>
<organism evidence="1 2">
    <name type="scientific">Naganishia vaughanmartiniae</name>
    <dbReference type="NCBI Taxonomy" id="1424756"/>
    <lineage>
        <taxon>Eukaryota</taxon>
        <taxon>Fungi</taxon>
        <taxon>Dikarya</taxon>
        <taxon>Basidiomycota</taxon>
        <taxon>Agaricomycotina</taxon>
        <taxon>Tremellomycetes</taxon>
        <taxon>Filobasidiales</taxon>
        <taxon>Filobasidiaceae</taxon>
        <taxon>Naganishia</taxon>
    </lineage>
</organism>
<proteinExistence type="predicted"/>
<accession>A0ACC2XG66</accession>
<gene>
    <name evidence="1" type="ORF">QFC22_002332</name>
</gene>
<reference evidence="1" key="1">
    <citation type="submission" date="2023-04" db="EMBL/GenBank/DDBJ databases">
        <title>Draft Genome sequencing of Naganishia species isolated from polar environments using Oxford Nanopore Technology.</title>
        <authorList>
            <person name="Leo P."/>
            <person name="Venkateswaran K."/>
        </authorList>
    </citation>
    <scope>NUCLEOTIDE SEQUENCE</scope>
    <source>
        <strain evidence="1">MNA-CCFEE 5425</strain>
    </source>
</reference>
<dbReference type="Proteomes" id="UP001243375">
    <property type="component" value="Unassembled WGS sequence"/>
</dbReference>
<sequence length="701" mass="75340">MKHVSPRYSKSRHYSLFAGESEPATQTQATLAKLESEANAEPGDVEKQLALFKELVVSGAERAVVTRWEAAVQSNPKSPLLSSEEAFNLYILSLSRTGQARNIVEAVRQRDSLLGRTAAVVSGSSSSSSAPVASGIAQGATLAEPTTTSGSDATSSGIFGGLVSRIRGKVDQEQQSQSQSALTTPQAGGNTLTLSALDEIGARARPVHVVVEESRQFNGGRVVRSILTTAFYAFCFLTIASLVLENSGLMKVGQQPTEFEPEDGKIVKFSDVHGVDEAKSELEEVVEFLRSPEKFSNLGGKLPKGVLLTGPPGTGKTMLARAVAGEAGVPFFFASGSSFDEVYVGVGQRRIRELFALARKRSPAIIFIDELDAVGSKRQGREAQHMRQTLNQLLVELDGFEESDGIVVIAATNFPDSLDPALVRPGRFDRNVTVPLPDVRGRIAILKHHMADVQFDVDVDPSIIARGTPGMSGADLRNLVNTAAIKASKEGSKHVTLTDFEWAKDRILMGAERKSHFVTPEGKKMTAYHEAGHALTALKTPGAMPLHKVTIMPRGRALGITFQLPEADKDSYSRKELNASIDVALGGRAAEELIYGPEDTTTGCSSDLQRATQVAGNMVKLANALVEYETLNMEEVKTILRGEKLNRGDALLSASTKVMNTKDGKKDKQTKKNTETTLAGAPIYGDLDLAKARQQSHEQGE</sequence>
<evidence type="ECO:0000313" key="1">
    <source>
        <dbReference type="EMBL" id="KAJ9121712.1"/>
    </source>
</evidence>